<dbReference type="FunFam" id="3.40.605.10:FF:000007">
    <property type="entry name" value="NAD/NADP-dependent betaine aldehyde dehydrogenase"/>
    <property type="match status" value="1"/>
</dbReference>
<dbReference type="GO" id="GO:0046872">
    <property type="term" value="F:metal ion binding"/>
    <property type="evidence" value="ECO:0007669"/>
    <property type="project" value="UniProtKB-KW"/>
</dbReference>
<keyword evidence="3 8" id="KW-0560">Oxidoreductase</keyword>
<dbReference type="InterPro" id="IPR015590">
    <property type="entry name" value="Aldehyde_DH_dom"/>
</dbReference>
<organism evidence="10 11">
    <name type="scientific">Trichophyton rubrum</name>
    <name type="common">Athlete's foot fungus</name>
    <name type="synonym">Epidermophyton rubrum</name>
    <dbReference type="NCBI Taxonomy" id="5551"/>
    <lineage>
        <taxon>Eukaryota</taxon>
        <taxon>Fungi</taxon>
        <taxon>Dikarya</taxon>
        <taxon>Ascomycota</taxon>
        <taxon>Pezizomycotina</taxon>
        <taxon>Eurotiomycetes</taxon>
        <taxon>Eurotiomycetidae</taxon>
        <taxon>Onygenales</taxon>
        <taxon>Arthrodermataceae</taxon>
        <taxon>Trichophyton</taxon>
    </lineage>
</organism>
<comment type="catalytic activity">
    <reaction evidence="6">
        <text>an aldehyde + NAD(+) + H2O = a carboxylate + NADH + 2 H(+)</text>
        <dbReference type="Rhea" id="RHEA:16185"/>
        <dbReference type="ChEBI" id="CHEBI:15377"/>
        <dbReference type="ChEBI" id="CHEBI:15378"/>
        <dbReference type="ChEBI" id="CHEBI:17478"/>
        <dbReference type="ChEBI" id="CHEBI:29067"/>
        <dbReference type="ChEBI" id="CHEBI:57540"/>
        <dbReference type="ChEBI" id="CHEBI:57945"/>
        <dbReference type="EC" id="1.2.1.3"/>
    </reaction>
</comment>
<dbReference type="PROSITE" id="PS00070">
    <property type="entry name" value="ALDEHYDE_DEHYDR_CYS"/>
    <property type="match status" value="1"/>
</dbReference>
<evidence type="ECO:0000256" key="6">
    <source>
        <dbReference type="ARBA" id="ARBA00049194"/>
    </source>
</evidence>
<dbReference type="AlphaFoldDB" id="A0A178EQ12"/>
<comment type="similarity">
    <text evidence="1 8">Belongs to the aldehyde dehydrogenase family.</text>
</comment>
<dbReference type="Gene3D" id="3.40.309.10">
    <property type="entry name" value="Aldehyde Dehydrogenase, Chain A, domain 2"/>
    <property type="match status" value="1"/>
</dbReference>
<dbReference type="CDD" id="cd07090">
    <property type="entry name" value="ALDH_F9_TMBADH"/>
    <property type="match status" value="1"/>
</dbReference>
<evidence type="ECO:0000256" key="4">
    <source>
        <dbReference type="ARBA" id="ARBA00023027"/>
    </source>
</evidence>
<comment type="caution">
    <text evidence="10">The sequence shown here is derived from an EMBL/GenBank/DDBJ whole genome shotgun (WGS) entry which is preliminary data.</text>
</comment>
<dbReference type="NCBIfam" id="NF009725">
    <property type="entry name" value="PRK13252.1"/>
    <property type="match status" value="1"/>
</dbReference>
<feature type="active site" evidence="7">
    <location>
        <position position="308"/>
    </location>
</feature>
<dbReference type="EC" id="1.2.1.3" evidence="5"/>
<keyword evidence="4" id="KW-0520">NAD</keyword>
<evidence type="ECO:0000256" key="7">
    <source>
        <dbReference type="PROSITE-ProRule" id="PRU10007"/>
    </source>
</evidence>
<evidence type="ECO:0000256" key="5">
    <source>
        <dbReference type="ARBA" id="ARBA00024226"/>
    </source>
</evidence>
<dbReference type="VEuPathDB" id="FungiDB:TERG_03225"/>
<keyword evidence="2" id="KW-0479">Metal-binding</keyword>
<evidence type="ECO:0000313" key="11">
    <source>
        <dbReference type="Proteomes" id="UP000243015"/>
    </source>
</evidence>
<dbReference type="Pfam" id="PF00171">
    <property type="entry name" value="Aldedh"/>
    <property type="match status" value="1"/>
</dbReference>
<feature type="domain" description="Aldehyde dehydrogenase" evidence="9">
    <location>
        <begin position="75"/>
        <end position="540"/>
    </location>
</feature>
<protein>
    <recommendedName>
        <fullName evidence="5">aldehyde dehydrogenase (NAD(+))</fullName>
        <ecNumber evidence="5">1.2.1.3</ecNumber>
    </recommendedName>
</protein>
<dbReference type="PROSITE" id="PS00687">
    <property type="entry name" value="ALDEHYDE_DEHYDR_GLU"/>
    <property type="match status" value="1"/>
</dbReference>
<dbReference type="InterPro" id="IPR029510">
    <property type="entry name" value="Ald_DH_CS_GLU"/>
</dbReference>
<dbReference type="Gene3D" id="3.40.605.10">
    <property type="entry name" value="Aldehyde Dehydrogenase, Chain A, domain 1"/>
    <property type="match status" value="1"/>
</dbReference>
<proteinExistence type="inferred from homology"/>
<dbReference type="EMBL" id="LHPM01000019">
    <property type="protein sequence ID" value="OAL62078.1"/>
    <property type="molecule type" value="Genomic_DNA"/>
</dbReference>
<evidence type="ECO:0000256" key="3">
    <source>
        <dbReference type="ARBA" id="ARBA00023002"/>
    </source>
</evidence>
<dbReference type="InterPro" id="IPR016161">
    <property type="entry name" value="Ald_DH/histidinol_DH"/>
</dbReference>
<reference evidence="10 11" key="1">
    <citation type="submission" date="2016-05" db="EMBL/GenBank/DDBJ databases">
        <title>Genome sequencing of Trichophyton rubrum CMCC(F)T1i isolated from hair.</title>
        <authorList>
            <person name="Zhan P."/>
            <person name="Tao Y."/>
            <person name="Liu W."/>
        </authorList>
    </citation>
    <scope>NUCLEOTIDE SEQUENCE [LARGE SCALE GENOMIC DNA]</scope>
    <source>
        <strain evidence="11">CMCC(F)T1i</strain>
    </source>
</reference>
<evidence type="ECO:0000259" key="9">
    <source>
        <dbReference type="Pfam" id="PF00171"/>
    </source>
</evidence>
<dbReference type="InterPro" id="IPR016160">
    <property type="entry name" value="Ald_DH_CS_CYS"/>
</dbReference>
<evidence type="ECO:0000313" key="10">
    <source>
        <dbReference type="EMBL" id="OAL62078.1"/>
    </source>
</evidence>
<sequence length="556" mass="60134">MLPRHRSLRELAPDWTRAFERANHGIELGQTALPVLLLVCLLVVPSLKLRGKVEADEMSFKPQRLYYDGQPQASTSNKTFQSVNPATEEVLADVGVASNADVDQAVKAAQRAFPAWSRTPHVARARILLKAVQLLRERNDEIARVETADTGKPFSETSTVDVTTGADVLEYFASMVAGGGLNGETVQLRDDAWVYTKKAPLGVCAGIGAWNYPIQIALWKSAPCLAAGNTMVYKPSEFTPLHGEILADLYTQAGLPAGVFNVVHGAGDVGAYLTAHPAIAKVSFTGQVATGKKVAGSAAGCMKYVTMELGGKSPFIVLPDAELDSAVDGAILANFFSTGQVCTNGTRVFVPSSMKTDFESLLLKKMQYVRAGDVMDPATNFGPLVSDVHYKKVTDYIRHGIEQDKAKLLYGGLEKPKASSSSASFDKGYWITPTIFTDCRDEMKIVQEEIFGPVMSILYYETVDEVVRRANETPLGLAAGVFTQNINLAHRVIDQLEAGITWINSWGESPAEMSVGGWKQSGVGVENGRRGIEAWVRTKSTLVDMSGVVATSFTKL</sequence>
<evidence type="ECO:0000256" key="8">
    <source>
        <dbReference type="RuleBase" id="RU003345"/>
    </source>
</evidence>
<accession>A0A178EQ12</accession>
<name>A0A178EQ12_TRIRU</name>
<dbReference type="PANTHER" id="PTHR11699">
    <property type="entry name" value="ALDEHYDE DEHYDROGENASE-RELATED"/>
    <property type="match status" value="1"/>
</dbReference>
<dbReference type="Proteomes" id="UP000243015">
    <property type="component" value="Unassembled WGS sequence"/>
</dbReference>
<dbReference type="GO" id="GO:0004029">
    <property type="term" value="F:aldehyde dehydrogenase (NAD+) activity"/>
    <property type="evidence" value="ECO:0007669"/>
    <property type="project" value="UniProtKB-EC"/>
</dbReference>
<dbReference type="FunFam" id="3.40.309.10:FF:000014">
    <property type="entry name" value="NAD/NADP-dependent betaine aldehyde dehydrogenase"/>
    <property type="match status" value="1"/>
</dbReference>
<evidence type="ECO:0000256" key="1">
    <source>
        <dbReference type="ARBA" id="ARBA00009986"/>
    </source>
</evidence>
<dbReference type="InterPro" id="IPR016162">
    <property type="entry name" value="Ald_DH_N"/>
</dbReference>
<gene>
    <name evidence="10" type="ORF">A7C99_6652</name>
</gene>
<dbReference type="SUPFAM" id="SSF53720">
    <property type="entry name" value="ALDH-like"/>
    <property type="match status" value="1"/>
</dbReference>
<dbReference type="InterPro" id="IPR016163">
    <property type="entry name" value="Ald_DH_C"/>
</dbReference>
<evidence type="ECO:0000256" key="2">
    <source>
        <dbReference type="ARBA" id="ARBA00022723"/>
    </source>
</evidence>